<accession>A0A2G5EIV7</accession>
<gene>
    <name evidence="2" type="ORF">AQUCO_00700076v1</name>
</gene>
<dbReference type="AlphaFoldDB" id="A0A2G5EIV7"/>
<proteinExistence type="inferred from homology"/>
<dbReference type="GO" id="GO:0009733">
    <property type="term" value="P:response to auxin"/>
    <property type="evidence" value="ECO:0007669"/>
    <property type="project" value="InterPro"/>
</dbReference>
<dbReference type="OrthoDB" id="625231at2759"/>
<protein>
    <submittedName>
        <fullName evidence="2">Uncharacterized protein</fullName>
    </submittedName>
</protein>
<keyword evidence="3" id="KW-1185">Reference proteome</keyword>
<organism evidence="2 3">
    <name type="scientific">Aquilegia coerulea</name>
    <name type="common">Rocky mountain columbine</name>
    <dbReference type="NCBI Taxonomy" id="218851"/>
    <lineage>
        <taxon>Eukaryota</taxon>
        <taxon>Viridiplantae</taxon>
        <taxon>Streptophyta</taxon>
        <taxon>Embryophyta</taxon>
        <taxon>Tracheophyta</taxon>
        <taxon>Spermatophyta</taxon>
        <taxon>Magnoliopsida</taxon>
        <taxon>Ranunculales</taxon>
        <taxon>Ranunculaceae</taxon>
        <taxon>Thalictroideae</taxon>
        <taxon>Aquilegia</taxon>
    </lineage>
</organism>
<evidence type="ECO:0000313" key="3">
    <source>
        <dbReference type="Proteomes" id="UP000230069"/>
    </source>
</evidence>
<dbReference type="EMBL" id="KZ305024">
    <property type="protein sequence ID" value="PIA55527.1"/>
    <property type="molecule type" value="Genomic_DNA"/>
</dbReference>
<comment type="similarity">
    <text evidence="1">Belongs to the ARG7 family.</text>
</comment>
<dbReference type="PANTHER" id="PTHR31929">
    <property type="entry name" value="SAUR-LIKE AUXIN-RESPONSIVE PROTEIN FAMILY-RELATED"/>
    <property type="match status" value="1"/>
</dbReference>
<dbReference type="STRING" id="218851.A0A2G5EIV7"/>
<evidence type="ECO:0000313" key="2">
    <source>
        <dbReference type="EMBL" id="PIA55527.1"/>
    </source>
</evidence>
<dbReference type="Proteomes" id="UP000230069">
    <property type="component" value="Unassembled WGS sequence"/>
</dbReference>
<dbReference type="InterPro" id="IPR003676">
    <property type="entry name" value="SAUR_fam"/>
</dbReference>
<evidence type="ECO:0000256" key="1">
    <source>
        <dbReference type="ARBA" id="ARBA00006974"/>
    </source>
</evidence>
<sequence>MSIINIPRHTCSIKQTLQQTAPEGATVPATKNVPKGHFTVYVGEVLKKRYVLPLSYLKHPSFQDLLIQAEEEYKFSYPMGGLTIPCNQDTFVQLTSELVTSQETMEVHHTCNMKRHQP</sequence>
<name>A0A2G5EIV7_AQUCA</name>
<dbReference type="InParanoid" id="A0A2G5EIV7"/>
<reference evidence="2 3" key="1">
    <citation type="submission" date="2017-09" db="EMBL/GenBank/DDBJ databases">
        <title>WGS assembly of Aquilegia coerulea Goldsmith.</title>
        <authorList>
            <person name="Hodges S."/>
            <person name="Kramer E."/>
            <person name="Nordborg M."/>
            <person name="Tomkins J."/>
            <person name="Borevitz J."/>
            <person name="Derieg N."/>
            <person name="Yan J."/>
            <person name="Mihaltcheva S."/>
            <person name="Hayes R.D."/>
            <person name="Rokhsar D."/>
        </authorList>
    </citation>
    <scope>NUCLEOTIDE SEQUENCE [LARGE SCALE GENOMIC DNA]</scope>
    <source>
        <strain evidence="3">cv. Goldsmith</strain>
    </source>
</reference>
<dbReference type="Pfam" id="PF02519">
    <property type="entry name" value="Auxin_inducible"/>
    <property type="match status" value="1"/>
</dbReference>